<dbReference type="STRING" id="1245526.SAMN05216580_0433"/>
<keyword evidence="4" id="KW-1185">Reference proteome</keyword>
<dbReference type="Proteomes" id="UP000243063">
    <property type="component" value="Chromosome I"/>
</dbReference>
<sequence>MIRKHLAGVAFSALALAVSAQAVAGTVTTDGADLVIKTKSGLEVATADKEFSFKVGGRLQADYSNFDGVYTKDGNNADAAYFRRAFLEISGVAYKDWAYAISYDFSHNAGSSEDGYFDEASIAYTGFKPVTIKLGRFDPDFGLEKATSSKWVTAQERNAAYDLVDWANGHQNGMGIQVAGTAADMFYGSASLSAKDENDQDGQSVKQFNLRGVFAPMAEAGNVLHLGLNFAQRDMSDTEFDSRIRSRLGMRGVSTKGGNDAGDNGNRPHLGGAEATAAGTFGNDRAWGLEAAWAMGPLSVQGEYLQRKLQSDDGAYSDVKANGYYAQVAYTLTGEARGYKLGKFDSIKPANKQTGAWEVFYRYDHLSVEDDNNYVAFKNDDGKAGKNFGPIGDIDGKVHNIGVNWYANENVKLSGAYVKAKADNAPNGANDEDGDGIVFRAQYAF</sequence>
<dbReference type="EMBL" id="LT629780">
    <property type="protein sequence ID" value="SDT91927.1"/>
    <property type="molecule type" value="Genomic_DNA"/>
</dbReference>
<name>A0A1H2E9Z8_9GAMM</name>
<evidence type="ECO:0000256" key="1">
    <source>
        <dbReference type="SAM" id="MobiDB-lite"/>
    </source>
</evidence>
<dbReference type="SUPFAM" id="SSF56935">
    <property type="entry name" value="Porins"/>
    <property type="match status" value="1"/>
</dbReference>
<evidence type="ECO:0000313" key="4">
    <source>
        <dbReference type="Proteomes" id="UP000243063"/>
    </source>
</evidence>
<proteinExistence type="predicted"/>
<gene>
    <name evidence="3" type="ORF">SAMN05216580_0433</name>
</gene>
<reference evidence="4" key="1">
    <citation type="submission" date="2016-10" db="EMBL/GenBank/DDBJ databases">
        <authorList>
            <person name="Varghese N."/>
            <person name="Submissions S."/>
        </authorList>
    </citation>
    <scope>NUCLEOTIDE SEQUENCE [LARGE SCALE GENOMIC DNA]</scope>
    <source>
        <strain evidence="4">CCTCC 2012022</strain>
    </source>
</reference>
<keyword evidence="2" id="KW-0732">Signal</keyword>
<accession>A0A1H2E9Z8</accession>
<dbReference type="AlphaFoldDB" id="A0A1H2E9Z8"/>
<feature type="chain" id="PRO_5009272869" evidence="2">
    <location>
        <begin position="25"/>
        <end position="445"/>
    </location>
</feature>
<dbReference type="Gene3D" id="2.40.160.10">
    <property type="entry name" value="Porin"/>
    <property type="match status" value="1"/>
</dbReference>
<dbReference type="OrthoDB" id="9807854at2"/>
<evidence type="ECO:0000256" key="2">
    <source>
        <dbReference type="SAM" id="SignalP"/>
    </source>
</evidence>
<feature type="region of interest" description="Disordered" evidence="1">
    <location>
        <begin position="251"/>
        <end position="275"/>
    </location>
</feature>
<dbReference type="InterPro" id="IPR010870">
    <property type="entry name" value="Porin_O/P"/>
</dbReference>
<organism evidence="3 4">
    <name type="scientific">Geopseudomonas guangdongensis</name>
    <dbReference type="NCBI Taxonomy" id="1245526"/>
    <lineage>
        <taxon>Bacteria</taxon>
        <taxon>Pseudomonadati</taxon>
        <taxon>Pseudomonadota</taxon>
        <taxon>Gammaproteobacteria</taxon>
        <taxon>Pseudomonadales</taxon>
        <taxon>Pseudomonadaceae</taxon>
        <taxon>Geopseudomonas</taxon>
    </lineage>
</organism>
<feature type="signal peptide" evidence="2">
    <location>
        <begin position="1"/>
        <end position="24"/>
    </location>
</feature>
<protein>
    <submittedName>
        <fullName evidence="3">Phosphate-selective porin OprO and OprP</fullName>
    </submittedName>
</protein>
<evidence type="ECO:0000313" key="3">
    <source>
        <dbReference type="EMBL" id="SDT91927.1"/>
    </source>
</evidence>
<dbReference type="InterPro" id="IPR023614">
    <property type="entry name" value="Porin_dom_sf"/>
</dbReference>
<dbReference type="Pfam" id="PF07396">
    <property type="entry name" value="Porin_O_P"/>
    <property type="match status" value="1"/>
</dbReference>